<dbReference type="Pfam" id="PF07100">
    <property type="entry name" value="ASRT"/>
    <property type="match status" value="1"/>
</dbReference>
<gene>
    <name evidence="1" type="ORF">K0O23_08170</name>
</gene>
<protein>
    <submittedName>
        <fullName evidence="1">Sensory rhodopsin transducer</fullName>
    </submittedName>
</protein>
<proteinExistence type="predicted"/>
<evidence type="ECO:0000313" key="2">
    <source>
        <dbReference type="Proteomes" id="UP000813018"/>
    </source>
</evidence>
<organism evidence="1 2">
    <name type="scientific">Pontibacter aydingkolensis</name>
    <dbReference type="NCBI Taxonomy" id="1911536"/>
    <lineage>
        <taxon>Bacteria</taxon>
        <taxon>Pseudomonadati</taxon>
        <taxon>Bacteroidota</taxon>
        <taxon>Cytophagia</taxon>
        <taxon>Cytophagales</taxon>
        <taxon>Hymenobacteraceae</taxon>
        <taxon>Pontibacter</taxon>
    </lineage>
</organism>
<comment type="caution">
    <text evidence="1">The sequence shown here is derived from an EMBL/GenBank/DDBJ whole genome shotgun (WGS) entry which is preliminary data.</text>
</comment>
<keyword evidence="2" id="KW-1185">Reference proteome</keyword>
<dbReference type="EMBL" id="JAHYXK010000005">
    <property type="protein sequence ID" value="MBW7467042.1"/>
    <property type="molecule type" value="Genomic_DNA"/>
</dbReference>
<dbReference type="RefSeq" id="WP_219876922.1">
    <property type="nucleotide sequence ID" value="NZ_JAHYXK010000005.1"/>
</dbReference>
<dbReference type="SUPFAM" id="SSF89232">
    <property type="entry name" value="Hypothetical protein TM1070"/>
    <property type="match status" value="1"/>
</dbReference>
<dbReference type="InterPro" id="IPR009794">
    <property type="entry name" value="ASRT"/>
</dbReference>
<accession>A0ABS7CT82</accession>
<dbReference type="Proteomes" id="UP000813018">
    <property type="component" value="Unassembled WGS sequence"/>
</dbReference>
<dbReference type="InterPro" id="IPR036698">
    <property type="entry name" value="TM1070-like_sf"/>
</dbReference>
<dbReference type="Gene3D" id="2.60.290.11">
    <property type="entry name" value="TM1070-like"/>
    <property type="match status" value="1"/>
</dbReference>
<reference evidence="1 2" key="1">
    <citation type="journal article" date="2016" name="Int. J. Syst. Evol. Microbiol.">
        <title>Pontibacter aydingkolensis sp. nov., isolated from soil of a salt lake.</title>
        <authorList>
            <person name="Osman G."/>
            <person name="Zhang T."/>
            <person name="Lou K."/>
            <person name="Gao Y."/>
            <person name="Chang W."/>
            <person name="Lin Q."/>
            <person name="Yang H.M."/>
            <person name="Huo X.D."/>
            <person name="Wang N."/>
        </authorList>
    </citation>
    <scope>NUCLEOTIDE SEQUENCE [LARGE SCALE GENOMIC DNA]</scope>
    <source>
        <strain evidence="1 2">KACC 19255</strain>
    </source>
</reference>
<evidence type="ECO:0000313" key="1">
    <source>
        <dbReference type="EMBL" id="MBW7467042.1"/>
    </source>
</evidence>
<sequence length="127" mass="14294">MKEAIGHKRWAIAEGYIPSYGNGPEPAFTSYETACILNTSDQDANIKIWIYFSDRDPVGPYELKVQAKRTKHVRFNDLKDPEPIPLDTDYASIIESDVPIVVQHTRLDLRQAENALLSTMAFPAATN</sequence>
<name>A0ABS7CT82_9BACT</name>
<dbReference type="PIRSF" id="PIRSF008711">
    <property type="entry name" value="UCP008711"/>
    <property type="match status" value="1"/>
</dbReference>